<organism evidence="1">
    <name type="scientific">Rhizophora mucronata</name>
    <name type="common">Asiatic mangrove</name>
    <dbReference type="NCBI Taxonomy" id="61149"/>
    <lineage>
        <taxon>Eukaryota</taxon>
        <taxon>Viridiplantae</taxon>
        <taxon>Streptophyta</taxon>
        <taxon>Embryophyta</taxon>
        <taxon>Tracheophyta</taxon>
        <taxon>Spermatophyta</taxon>
        <taxon>Magnoliopsida</taxon>
        <taxon>eudicotyledons</taxon>
        <taxon>Gunneridae</taxon>
        <taxon>Pentapetalae</taxon>
        <taxon>rosids</taxon>
        <taxon>fabids</taxon>
        <taxon>Malpighiales</taxon>
        <taxon>Rhizophoraceae</taxon>
        <taxon>Rhizophora</taxon>
    </lineage>
</organism>
<dbReference type="EMBL" id="GGEC01070596">
    <property type="protein sequence ID" value="MBX51080.1"/>
    <property type="molecule type" value="Transcribed_RNA"/>
</dbReference>
<protein>
    <submittedName>
        <fullName evidence="1">Uncharacterized protein</fullName>
    </submittedName>
</protein>
<dbReference type="PROSITE" id="PS00626">
    <property type="entry name" value="RCC1_2"/>
    <property type="match status" value="1"/>
</dbReference>
<evidence type="ECO:0000313" key="1">
    <source>
        <dbReference type="EMBL" id="MBX51080.1"/>
    </source>
</evidence>
<accession>A0A2P2P8I4</accession>
<dbReference type="AlphaFoldDB" id="A0A2P2P8I4"/>
<name>A0A2P2P8I4_RHIMU</name>
<proteinExistence type="predicted"/>
<reference evidence="1" key="1">
    <citation type="submission" date="2018-02" db="EMBL/GenBank/DDBJ databases">
        <title>Rhizophora mucronata_Transcriptome.</title>
        <authorList>
            <person name="Meera S.P."/>
            <person name="Sreeshan A."/>
            <person name="Augustine A."/>
        </authorList>
    </citation>
    <scope>NUCLEOTIDE SEQUENCE</scope>
    <source>
        <tissue evidence="1">Leaf</tissue>
    </source>
</reference>
<dbReference type="InterPro" id="IPR000408">
    <property type="entry name" value="Reg_chr_condens"/>
</dbReference>
<sequence length="42" mass="4595">MSKGTIVHYSISLLALISEPEAISIIFLTGGAYHTLFLLQFV</sequence>